<evidence type="ECO:0000313" key="1">
    <source>
        <dbReference type="EMBL" id="AGS52184.1"/>
    </source>
</evidence>
<proteinExistence type="predicted"/>
<reference evidence="1" key="1">
    <citation type="submission" date="2012-03" db="EMBL/GenBank/DDBJ databases">
        <title>Functional metagenomics reveals considerable lignocellulase gene clusters in the gut microbiome of a wood-feeding higher termite.</title>
        <authorList>
            <person name="Liu N."/>
        </authorList>
    </citation>
    <scope>NUCLEOTIDE SEQUENCE</scope>
</reference>
<protein>
    <submittedName>
        <fullName evidence="1">Uncharacterized protein</fullName>
    </submittedName>
</protein>
<accession>A0A806KC96</accession>
<dbReference type="EMBL" id="JQ844185">
    <property type="protein sequence ID" value="AGS52184.1"/>
    <property type="molecule type" value="Genomic_DNA"/>
</dbReference>
<dbReference type="AlphaFoldDB" id="A0A806KC96"/>
<sequence length="67" mass="7374">MKVDRFRSVTINTLTIAAAMRAVFTLPSWKARLRVRLRGSWGLGRLPPPCGRGAHALDARRGLSSSL</sequence>
<organism evidence="1">
    <name type="scientific">uncultured bacterium contig00052</name>
    <dbReference type="NCBI Taxonomy" id="1181536"/>
    <lineage>
        <taxon>Bacteria</taxon>
        <taxon>environmental samples</taxon>
    </lineage>
</organism>
<name>A0A806KC96_9BACT</name>